<gene>
    <name evidence="2" type="ORF">JOC54_002718</name>
</gene>
<keyword evidence="3" id="KW-1185">Reference proteome</keyword>
<name>A0ABS2SV73_9BACI</name>
<organism evidence="2 3">
    <name type="scientific">Shouchella xiaoxiensis</name>
    <dbReference type="NCBI Taxonomy" id="766895"/>
    <lineage>
        <taxon>Bacteria</taxon>
        <taxon>Bacillati</taxon>
        <taxon>Bacillota</taxon>
        <taxon>Bacilli</taxon>
        <taxon>Bacillales</taxon>
        <taxon>Bacillaceae</taxon>
        <taxon>Shouchella</taxon>
    </lineage>
</organism>
<dbReference type="Proteomes" id="UP001179280">
    <property type="component" value="Unassembled WGS sequence"/>
</dbReference>
<dbReference type="RefSeq" id="WP_204466685.1">
    <property type="nucleotide sequence ID" value="NZ_JAFBCV010000008.1"/>
</dbReference>
<comment type="caution">
    <text evidence="2">The sequence shown here is derived from an EMBL/GenBank/DDBJ whole genome shotgun (WGS) entry which is preliminary data.</text>
</comment>
<protein>
    <recommendedName>
        <fullName evidence="4">Lipoprotein</fullName>
    </recommendedName>
</protein>
<dbReference type="PROSITE" id="PS51257">
    <property type="entry name" value="PROKAR_LIPOPROTEIN"/>
    <property type="match status" value="1"/>
</dbReference>
<reference evidence="2" key="1">
    <citation type="submission" date="2021-01" db="EMBL/GenBank/DDBJ databases">
        <title>Genomic Encyclopedia of Type Strains, Phase IV (KMG-IV): sequencing the most valuable type-strain genomes for metagenomic binning, comparative biology and taxonomic classification.</title>
        <authorList>
            <person name="Goeker M."/>
        </authorList>
    </citation>
    <scope>NUCLEOTIDE SEQUENCE</scope>
    <source>
        <strain evidence="2">DSM 21943</strain>
    </source>
</reference>
<feature type="signal peptide" evidence="1">
    <location>
        <begin position="1"/>
        <end position="18"/>
    </location>
</feature>
<proteinExistence type="predicted"/>
<keyword evidence="1" id="KW-0732">Signal</keyword>
<feature type="chain" id="PRO_5046659435" description="Lipoprotein" evidence="1">
    <location>
        <begin position="19"/>
        <end position="191"/>
    </location>
</feature>
<evidence type="ECO:0008006" key="4">
    <source>
        <dbReference type="Google" id="ProtNLM"/>
    </source>
</evidence>
<sequence length="191" mass="21968">MKTVATIASVFVSTVLFSACTSENSKSQQSQRNVVEVPYENGTKEVPTHQINTDQDFTFQFGEDYELNSEENPSIPHASIITNDEKDITIIINRFEHSSFTNRMQDLDHYEYFTSYDYTEIDTQPIPNLNDFGVYKRPDATYTDIMLFKDLNEDEFFLIEINILTDQLTADLETELLAFLNTIESKGNALE</sequence>
<accession>A0ABS2SV73</accession>
<evidence type="ECO:0000256" key="1">
    <source>
        <dbReference type="SAM" id="SignalP"/>
    </source>
</evidence>
<evidence type="ECO:0000313" key="3">
    <source>
        <dbReference type="Proteomes" id="UP001179280"/>
    </source>
</evidence>
<dbReference type="EMBL" id="JAFBCV010000008">
    <property type="protein sequence ID" value="MBM7839438.1"/>
    <property type="molecule type" value="Genomic_DNA"/>
</dbReference>
<evidence type="ECO:0000313" key="2">
    <source>
        <dbReference type="EMBL" id="MBM7839438.1"/>
    </source>
</evidence>